<organism evidence="1 2">
    <name type="scientific">Varanus komodoensis</name>
    <name type="common">Komodo dragon</name>
    <dbReference type="NCBI Taxonomy" id="61221"/>
    <lineage>
        <taxon>Eukaryota</taxon>
        <taxon>Metazoa</taxon>
        <taxon>Chordata</taxon>
        <taxon>Craniata</taxon>
        <taxon>Vertebrata</taxon>
        <taxon>Euteleostomi</taxon>
        <taxon>Lepidosauria</taxon>
        <taxon>Squamata</taxon>
        <taxon>Bifurcata</taxon>
        <taxon>Unidentata</taxon>
        <taxon>Episquamata</taxon>
        <taxon>Toxicofera</taxon>
        <taxon>Anguimorpha</taxon>
        <taxon>Paleoanguimorpha</taxon>
        <taxon>Varanoidea</taxon>
        <taxon>Varanidae</taxon>
        <taxon>Varanus</taxon>
    </lineage>
</organism>
<dbReference type="Proteomes" id="UP000694545">
    <property type="component" value="Unplaced"/>
</dbReference>
<dbReference type="Ensembl" id="ENSVKKT00000004787.1">
    <property type="protein sequence ID" value="ENSVKKP00000004658.1"/>
    <property type="gene ID" value="ENSVKKG00000003474.1"/>
</dbReference>
<reference evidence="1" key="2">
    <citation type="submission" date="2025-09" db="UniProtKB">
        <authorList>
            <consortium name="Ensembl"/>
        </authorList>
    </citation>
    <scope>IDENTIFICATION</scope>
</reference>
<name>A0A8D2IYR4_VARKO</name>
<dbReference type="AlphaFoldDB" id="A0A8D2IYR4"/>
<protein>
    <submittedName>
        <fullName evidence="1">Uncharacterized protein</fullName>
    </submittedName>
</protein>
<proteinExistence type="predicted"/>
<keyword evidence="2" id="KW-1185">Reference proteome</keyword>
<sequence length="70" mass="8398">TLQQVYLLAVCCHNWPSKALALAHYHNSETGNFLHKDKLLHAISQYDKDKYWNTHREDDYLRNKHTNEIF</sequence>
<reference evidence="1" key="1">
    <citation type="submission" date="2025-08" db="UniProtKB">
        <authorList>
            <consortium name="Ensembl"/>
        </authorList>
    </citation>
    <scope>IDENTIFICATION</scope>
</reference>
<accession>A0A8D2IYR4</accession>
<evidence type="ECO:0000313" key="2">
    <source>
        <dbReference type="Proteomes" id="UP000694545"/>
    </source>
</evidence>
<evidence type="ECO:0000313" key="1">
    <source>
        <dbReference type="Ensembl" id="ENSVKKP00000004658.1"/>
    </source>
</evidence>